<keyword evidence="2" id="KW-1185">Reference proteome</keyword>
<dbReference type="Proteomes" id="UP001516023">
    <property type="component" value="Unassembled WGS sequence"/>
</dbReference>
<evidence type="ECO:0000313" key="2">
    <source>
        <dbReference type="Proteomes" id="UP001516023"/>
    </source>
</evidence>
<gene>
    <name evidence="1" type="ORF">HJC23_013459</name>
</gene>
<protein>
    <submittedName>
        <fullName evidence="1">Uncharacterized protein</fullName>
    </submittedName>
</protein>
<accession>A0ABD3NF06</accession>
<reference evidence="1 2" key="1">
    <citation type="journal article" date="2020" name="G3 (Bethesda)">
        <title>Improved Reference Genome for Cyclotella cryptica CCMP332, a Model for Cell Wall Morphogenesis, Salinity Adaptation, and Lipid Production in Diatoms (Bacillariophyta).</title>
        <authorList>
            <person name="Roberts W.R."/>
            <person name="Downey K.M."/>
            <person name="Ruck E.C."/>
            <person name="Traller J.C."/>
            <person name="Alverson A.J."/>
        </authorList>
    </citation>
    <scope>NUCLEOTIDE SEQUENCE [LARGE SCALE GENOMIC DNA]</scope>
    <source>
        <strain evidence="1 2">CCMP332</strain>
    </source>
</reference>
<dbReference type="EMBL" id="JABMIG020000588">
    <property type="protein sequence ID" value="KAL3774500.1"/>
    <property type="molecule type" value="Genomic_DNA"/>
</dbReference>
<name>A0ABD3NF06_9STRA</name>
<sequence>MITPRIISLSMIDAGTAQYSTATATYFHLGVWPYMTHSLLPSENKARVGLGITGYLSSLDQGTLWRATNVLPSSLQRDLSQSLSSIDPPIDLLHLNQSPRIDIFSHPPSLCRI</sequence>
<organism evidence="1 2">
    <name type="scientific">Cyclotella cryptica</name>
    <dbReference type="NCBI Taxonomy" id="29204"/>
    <lineage>
        <taxon>Eukaryota</taxon>
        <taxon>Sar</taxon>
        <taxon>Stramenopiles</taxon>
        <taxon>Ochrophyta</taxon>
        <taxon>Bacillariophyta</taxon>
        <taxon>Coscinodiscophyceae</taxon>
        <taxon>Thalassiosirophycidae</taxon>
        <taxon>Stephanodiscales</taxon>
        <taxon>Stephanodiscaceae</taxon>
        <taxon>Cyclotella</taxon>
    </lineage>
</organism>
<comment type="caution">
    <text evidence="1">The sequence shown here is derived from an EMBL/GenBank/DDBJ whole genome shotgun (WGS) entry which is preliminary data.</text>
</comment>
<dbReference type="AlphaFoldDB" id="A0ABD3NF06"/>
<proteinExistence type="predicted"/>
<evidence type="ECO:0000313" key="1">
    <source>
        <dbReference type="EMBL" id="KAL3774500.1"/>
    </source>
</evidence>